<reference evidence="2" key="1">
    <citation type="journal article" date="2023" name="Plant J.">
        <title>Genome sequences and population genomics provide insights into the demographic history, inbreeding, and mutation load of two 'living fossil' tree species of Dipteronia.</title>
        <authorList>
            <person name="Feng Y."/>
            <person name="Comes H.P."/>
            <person name="Chen J."/>
            <person name="Zhu S."/>
            <person name="Lu R."/>
            <person name="Zhang X."/>
            <person name="Li P."/>
            <person name="Qiu J."/>
            <person name="Olsen K.M."/>
            <person name="Qiu Y."/>
        </authorList>
    </citation>
    <scope>NUCLEOTIDE SEQUENCE</scope>
    <source>
        <strain evidence="2">KIB01</strain>
    </source>
</reference>
<sequence>MKVINWIKACLTTLKFSISINGELVGFFSGKRGLRQGDPMSLYLFAIAIKVLSKLLANHIMDTHNFKYHWRCDKLKLSHLYFTDDMIMFCHGSYHSTLVLKLALDEFFLLSGLCANHAKSNIFISGAPVAFRL</sequence>
<evidence type="ECO:0000313" key="2">
    <source>
        <dbReference type="EMBL" id="KAK2662114.1"/>
    </source>
</evidence>
<feature type="domain" description="Reverse transcriptase" evidence="1">
    <location>
        <begin position="6"/>
        <end position="123"/>
    </location>
</feature>
<dbReference type="PANTHER" id="PTHR46890:SF1">
    <property type="entry name" value="REVERSE TRANSCRIPTASE DOMAIN-CONTAINING PROTEIN"/>
    <property type="match status" value="1"/>
</dbReference>
<gene>
    <name evidence="2" type="ORF">Ddye_000688</name>
</gene>
<dbReference type="Pfam" id="PF00078">
    <property type="entry name" value="RVT_1"/>
    <property type="match status" value="1"/>
</dbReference>
<protein>
    <recommendedName>
        <fullName evidence="1">Reverse transcriptase domain-containing protein</fullName>
    </recommendedName>
</protein>
<organism evidence="2 3">
    <name type="scientific">Dipteronia dyeriana</name>
    <dbReference type="NCBI Taxonomy" id="168575"/>
    <lineage>
        <taxon>Eukaryota</taxon>
        <taxon>Viridiplantae</taxon>
        <taxon>Streptophyta</taxon>
        <taxon>Embryophyta</taxon>
        <taxon>Tracheophyta</taxon>
        <taxon>Spermatophyta</taxon>
        <taxon>Magnoliopsida</taxon>
        <taxon>eudicotyledons</taxon>
        <taxon>Gunneridae</taxon>
        <taxon>Pentapetalae</taxon>
        <taxon>rosids</taxon>
        <taxon>malvids</taxon>
        <taxon>Sapindales</taxon>
        <taxon>Sapindaceae</taxon>
        <taxon>Hippocastanoideae</taxon>
        <taxon>Acereae</taxon>
        <taxon>Dipteronia</taxon>
    </lineage>
</organism>
<accession>A0AAD9XM63</accession>
<keyword evidence="3" id="KW-1185">Reference proteome</keyword>
<dbReference type="AlphaFoldDB" id="A0AAD9XM63"/>
<dbReference type="InterPro" id="IPR052343">
    <property type="entry name" value="Retrotransposon-Effector_Assoc"/>
</dbReference>
<dbReference type="Proteomes" id="UP001280121">
    <property type="component" value="Unassembled WGS sequence"/>
</dbReference>
<name>A0AAD9XM63_9ROSI</name>
<proteinExistence type="predicted"/>
<dbReference type="InterPro" id="IPR000477">
    <property type="entry name" value="RT_dom"/>
</dbReference>
<comment type="caution">
    <text evidence="2">The sequence shown here is derived from an EMBL/GenBank/DDBJ whole genome shotgun (WGS) entry which is preliminary data.</text>
</comment>
<dbReference type="EMBL" id="JANJYI010000001">
    <property type="protein sequence ID" value="KAK2662114.1"/>
    <property type="molecule type" value="Genomic_DNA"/>
</dbReference>
<evidence type="ECO:0000313" key="3">
    <source>
        <dbReference type="Proteomes" id="UP001280121"/>
    </source>
</evidence>
<evidence type="ECO:0000259" key="1">
    <source>
        <dbReference type="Pfam" id="PF00078"/>
    </source>
</evidence>
<dbReference type="PANTHER" id="PTHR46890">
    <property type="entry name" value="NON-LTR RETROLELEMENT REVERSE TRANSCRIPTASE-LIKE PROTEIN-RELATED"/>
    <property type="match status" value="1"/>
</dbReference>